<proteinExistence type="predicted"/>
<dbReference type="GO" id="GO:0106005">
    <property type="term" value="P:RNA 5'-cap (guanine-N7)-methylation"/>
    <property type="evidence" value="ECO:0007669"/>
    <property type="project" value="InterPro"/>
</dbReference>
<organism evidence="2 3">
    <name type="scientific">Diabrotica balteata</name>
    <name type="common">Banded cucumber beetle</name>
    <dbReference type="NCBI Taxonomy" id="107213"/>
    <lineage>
        <taxon>Eukaryota</taxon>
        <taxon>Metazoa</taxon>
        <taxon>Ecdysozoa</taxon>
        <taxon>Arthropoda</taxon>
        <taxon>Hexapoda</taxon>
        <taxon>Insecta</taxon>
        <taxon>Pterygota</taxon>
        <taxon>Neoptera</taxon>
        <taxon>Endopterygota</taxon>
        <taxon>Coleoptera</taxon>
        <taxon>Polyphaga</taxon>
        <taxon>Cucujiformia</taxon>
        <taxon>Chrysomeloidea</taxon>
        <taxon>Chrysomelidae</taxon>
        <taxon>Galerucinae</taxon>
        <taxon>Diabroticina</taxon>
        <taxon>Diabroticites</taxon>
        <taxon>Diabrotica</taxon>
    </lineage>
</organism>
<keyword evidence="3" id="KW-1185">Reference proteome</keyword>
<dbReference type="AlphaFoldDB" id="A0A9N9TA81"/>
<dbReference type="OrthoDB" id="5875297at2759"/>
<dbReference type="GO" id="GO:0031533">
    <property type="term" value="C:mRNA capping enzyme complex"/>
    <property type="evidence" value="ECO:0007669"/>
    <property type="project" value="InterPro"/>
</dbReference>
<feature type="region of interest" description="Disordered" evidence="1">
    <location>
        <begin position="38"/>
        <end position="104"/>
    </location>
</feature>
<evidence type="ECO:0000313" key="2">
    <source>
        <dbReference type="EMBL" id="CAG9840056.1"/>
    </source>
</evidence>
<sequence>MSSEKLTSEQKSFLEECNLEFSERYTDADIEFMKIFDSEIPPPPIVSPWYGRRRFNNRDRPGGSYNNYRNRDNSENNRGRESRDHYQREDGEYRHPQQDRYRPY</sequence>
<reference evidence="2" key="1">
    <citation type="submission" date="2022-01" db="EMBL/GenBank/DDBJ databases">
        <authorList>
            <person name="King R."/>
        </authorList>
    </citation>
    <scope>NUCLEOTIDE SEQUENCE</scope>
</reference>
<feature type="compositionally biased region" description="Basic and acidic residues" evidence="1">
    <location>
        <begin position="69"/>
        <end position="104"/>
    </location>
</feature>
<accession>A0A9N9TA81</accession>
<name>A0A9N9TA81_DIABA</name>
<dbReference type="InterPro" id="IPR028271">
    <property type="entry name" value="RAMAC"/>
</dbReference>
<evidence type="ECO:0000313" key="3">
    <source>
        <dbReference type="Proteomes" id="UP001153709"/>
    </source>
</evidence>
<dbReference type="Proteomes" id="UP001153709">
    <property type="component" value="Chromosome 8"/>
</dbReference>
<dbReference type="GO" id="GO:0003723">
    <property type="term" value="F:RNA binding"/>
    <property type="evidence" value="ECO:0007669"/>
    <property type="project" value="InterPro"/>
</dbReference>
<dbReference type="EMBL" id="OU898283">
    <property type="protein sequence ID" value="CAG9840056.1"/>
    <property type="molecule type" value="Genomic_DNA"/>
</dbReference>
<evidence type="ECO:0000256" key="1">
    <source>
        <dbReference type="SAM" id="MobiDB-lite"/>
    </source>
</evidence>
<protein>
    <submittedName>
        <fullName evidence="2">Uncharacterized protein</fullName>
    </submittedName>
</protein>
<gene>
    <name evidence="2" type="ORF">DIABBA_LOCUS12755</name>
</gene>
<dbReference type="Pfam" id="PF15320">
    <property type="entry name" value="RAM"/>
    <property type="match status" value="1"/>
</dbReference>